<dbReference type="Pfam" id="PF12698">
    <property type="entry name" value="ABC2_membrane_3"/>
    <property type="match status" value="1"/>
</dbReference>
<organism evidence="10 11">
    <name type="scientific">Cellvibrio mixtus</name>
    <dbReference type="NCBI Taxonomy" id="39650"/>
    <lineage>
        <taxon>Bacteria</taxon>
        <taxon>Pseudomonadati</taxon>
        <taxon>Pseudomonadota</taxon>
        <taxon>Gammaproteobacteria</taxon>
        <taxon>Cellvibrionales</taxon>
        <taxon>Cellvibrionaceae</taxon>
        <taxon>Cellvibrio</taxon>
    </lineage>
</organism>
<evidence type="ECO:0000256" key="5">
    <source>
        <dbReference type="ARBA" id="ARBA00022692"/>
    </source>
</evidence>
<dbReference type="STRING" id="1209072.GCA_000766945_02055"/>
<dbReference type="EMBL" id="NHNI01000001">
    <property type="protein sequence ID" value="OZY86288.1"/>
    <property type="molecule type" value="Genomic_DNA"/>
</dbReference>
<dbReference type="GO" id="GO:0140359">
    <property type="term" value="F:ABC-type transporter activity"/>
    <property type="evidence" value="ECO:0007669"/>
    <property type="project" value="InterPro"/>
</dbReference>
<proteinExistence type="inferred from homology"/>
<comment type="caution">
    <text evidence="10">The sequence shown here is derived from an EMBL/GenBank/DDBJ whole genome shotgun (WGS) entry which is preliminary data.</text>
</comment>
<dbReference type="InterPro" id="IPR000412">
    <property type="entry name" value="ABC_2_transport"/>
</dbReference>
<dbReference type="PRINTS" id="PR00164">
    <property type="entry name" value="ABC2TRNSPORT"/>
</dbReference>
<evidence type="ECO:0000256" key="1">
    <source>
        <dbReference type="ARBA" id="ARBA00004651"/>
    </source>
</evidence>
<evidence type="ECO:0000256" key="3">
    <source>
        <dbReference type="ARBA" id="ARBA00022448"/>
    </source>
</evidence>
<evidence type="ECO:0000256" key="2">
    <source>
        <dbReference type="ARBA" id="ARBA00007783"/>
    </source>
</evidence>
<dbReference type="AlphaFoldDB" id="A0A266Q8V0"/>
<dbReference type="InterPro" id="IPR047817">
    <property type="entry name" value="ABC2_TM_bact-type"/>
</dbReference>
<evidence type="ECO:0000256" key="6">
    <source>
        <dbReference type="ARBA" id="ARBA00022989"/>
    </source>
</evidence>
<keyword evidence="11" id="KW-1185">Reference proteome</keyword>
<dbReference type="eggNOG" id="COG0842">
    <property type="taxonomic scope" value="Bacteria"/>
</dbReference>
<evidence type="ECO:0000313" key="11">
    <source>
        <dbReference type="Proteomes" id="UP000216101"/>
    </source>
</evidence>
<dbReference type="InterPro" id="IPR013525">
    <property type="entry name" value="ABC2_TM"/>
</dbReference>
<gene>
    <name evidence="10" type="ORF">CBP51_04480</name>
</gene>
<evidence type="ECO:0000256" key="4">
    <source>
        <dbReference type="ARBA" id="ARBA00022475"/>
    </source>
</evidence>
<evidence type="ECO:0000259" key="9">
    <source>
        <dbReference type="PROSITE" id="PS51012"/>
    </source>
</evidence>
<feature type="transmembrane region" description="Helical" evidence="8">
    <location>
        <begin position="356"/>
        <end position="374"/>
    </location>
</feature>
<evidence type="ECO:0000256" key="7">
    <source>
        <dbReference type="ARBA" id="ARBA00023136"/>
    </source>
</evidence>
<comment type="similarity">
    <text evidence="2 8">Belongs to the ABC-2 integral membrane protein family.</text>
</comment>
<dbReference type="PANTHER" id="PTHR30294:SF29">
    <property type="entry name" value="MULTIDRUG ABC TRANSPORTER PERMEASE YBHS-RELATED"/>
    <property type="match status" value="1"/>
</dbReference>
<keyword evidence="4 8" id="KW-1003">Cell membrane</keyword>
<dbReference type="PANTHER" id="PTHR30294">
    <property type="entry name" value="MEMBRANE COMPONENT OF ABC TRANSPORTER YHHJ-RELATED"/>
    <property type="match status" value="1"/>
</dbReference>
<feature type="transmembrane region" description="Helical" evidence="8">
    <location>
        <begin position="39"/>
        <end position="57"/>
    </location>
</feature>
<feature type="transmembrane region" description="Helical" evidence="8">
    <location>
        <begin position="267"/>
        <end position="286"/>
    </location>
</feature>
<protein>
    <recommendedName>
        <fullName evidence="8">Transport permease protein</fullName>
    </recommendedName>
</protein>
<keyword evidence="6 8" id="KW-1133">Transmembrane helix</keyword>
<dbReference type="GO" id="GO:0043190">
    <property type="term" value="C:ATP-binding cassette (ABC) transporter complex"/>
    <property type="evidence" value="ECO:0007669"/>
    <property type="project" value="InterPro"/>
</dbReference>
<comment type="subcellular location">
    <subcellularLocation>
        <location evidence="8">Cell inner membrane</location>
        <topology evidence="8">Multi-pass membrane protein</topology>
    </subcellularLocation>
    <subcellularLocation>
        <location evidence="1">Cell membrane</location>
        <topology evidence="1">Multi-pass membrane protein</topology>
    </subcellularLocation>
</comment>
<feature type="transmembrane region" description="Helical" evidence="8">
    <location>
        <begin position="234"/>
        <end position="255"/>
    </location>
</feature>
<dbReference type="Proteomes" id="UP000216101">
    <property type="component" value="Unassembled WGS sequence"/>
</dbReference>
<evidence type="ECO:0000313" key="10">
    <source>
        <dbReference type="EMBL" id="OZY86288.1"/>
    </source>
</evidence>
<dbReference type="InterPro" id="IPR051449">
    <property type="entry name" value="ABC-2_transporter_component"/>
</dbReference>
<feature type="transmembrane region" description="Helical" evidence="8">
    <location>
        <begin position="186"/>
        <end position="208"/>
    </location>
</feature>
<reference evidence="11" key="1">
    <citation type="submission" date="2017-05" db="EMBL/GenBank/DDBJ databases">
        <authorList>
            <person name="Barney B.M."/>
        </authorList>
    </citation>
    <scope>NUCLEOTIDE SEQUENCE [LARGE SCALE GENOMIC DNA]</scope>
    <source>
        <strain evidence="11">PSBB022</strain>
    </source>
</reference>
<name>A0A266Q8V0_9GAMM</name>
<evidence type="ECO:0000256" key="8">
    <source>
        <dbReference type="RuleBase" id="RU361157"/>
    </source>
</evidence>
<keyword evidence="3 8" id="KW-0813">Transport</keyword>
<keyword evidence="5 8" id="KW-0812">Transmembrane</keyword>
<dbReference type="RefSeq" id="WP_094983993.1">
    <property type="nucleotide sequence ID" value="NZ_NHNI01000001.1"/>
</dbReference>
<sequence length="379" mass="41729">MSAPTRKATAVNAFGQSLQRIGAIIFKELRQLTRDRPTFGMIVMVPLIQLLLFGFAINTNVRDLPVGVVDLSHTQTARALISDLTATQVVSFTDTYQTPALAEDAIRRGHVHAVLVIPEDFGQRLQDQRPIAQWLIDGSDTMVSNALLALQQMPFASGFEAQPIARKNTFEIALFFNPERRSAVNIVPGLVAIVLTMTMVMFTSAALVRERERGNLELLITTPVRSSEIMIGKIVPYIFVGLIQVAIILGLGHVIFDVPINGRLDQLVLGVFAFISASLTLGLLVSTIAKTQLQAMQLTVFLLIPSILLSGFMFPYEGMPEAAQWIAEALPATHFIRMVRAIVLRGATLEDLQPDLWWLIGFTVLGVIAAATRFKKRLD</sequence>
<dbReference type="Gene3D" id="3.40.1710.10">
    <property type="entry name" value="abc type-2 transporter like domain"/>
    <property type="match status" value="1"/>
</dbReference>
<feature type="domain" description="ABC transmembrane type-2" evidence="9">
    <location>
        <begin position="140"/>
        <end position="377"/>
    </location>
</feature>
<keyword evidence="7 8" id="KW-0472">Membrane</keyword>
<feature type="transmembrane region" description="Helical" evidence="8">
    <location>
        <begin position="298"/>
        <end position="316"/>
    </location>
</feature>
<accession>A0A266Q8V0</accession>
<dbReference type="PROSITE" id="PS51012">
    <property type="entry name" value="ABC_TM2"/>
    <property type="match status" value="1"/>
</dbReference>